<accession>A0A0B0NQB4</accession>
<dbReference type="AlphaFoldDB" id="A0A0B0NQB4"/>
<dbReference type="Proteomes" id="UP000032142">
    <property type="component" value="Unassembled WGS sequence"/>
</dbReference>
<keyword evidence="1" id="KW-0812">Transmembrane</keyword>
<evidence type="ECO:0000313" key="2">
    <source>
        <dbReference type="EMBL" id="KHG16733.1"/>
    </source>
</evidence>
<organism evidence="2 3">
    <name type="scientific">Gossypium arboreum</name>
    <name type="common">Tree cotton</name>
    <name type="synonym">Gossypium nanking</name>
    <dbReference type="NCBI Taxonomy" id="29729"/>
    <lineage>
        <taxon>Eukaryota</taxon>
        <taxon>Viridiplantae</taxon>
        <taxon>Streptophyta</taxon>
        <taxon>Embryophyta</taxon>
        <taxon>Tracheophyta</taxon>
        <taxon>Spermatophyta</taxon>
        <taxon>Magnoliopsida</taxon>
        <taxon>eudicotyledons</taxon>
        <taxon>Gunneridae</taxon>
        <taxon>Pentapetalae</taxon>
        <taxon>rosids</taxon>
        <taxon>malvids</taxon>
        <taxon>Malvales</taxon>
        <taxon>Malvaceae</taxon>
        <taxon>Malvoideae</taxon>
        <taxon>Gossypium</taxon>
    </lineage>
</organism>
<feature type="transmembrane region" description="Helical" evidence="1">
    <location>
        <begin position="12"/>
        <end position="29"/>
    </location>
</feature>
<keyword evidence="1" id="KW-1133">Transmembrane helix</keyword>
<proteinExistence type="predicted"/>
<name>A0A0B0NQB4_GOSAR</name>
<reference evidence="3" key="1">
    <citation type="submission" date="2014-09" db="EMBL/GenBank/DDBJ databases">
        <authorList>
            <person name="Mudge J."/>
            <person name="Ramaraj T."/>
            <person name="Lindquist I.E."/>
            <person name="Bharti A.K."/>
            <person name="Sundararajan A."/>
            <person name="Cameron C.T."/>
            <person name="Woodward J.E."/>
            <person name="May G.D."/>
            <person name="Brubaker C."/>
            <person name="Broadhvest J."/>
            <person name="Wilkins T.A."/>
        </authorList>
    </citation>
    <scope>NUCLEOTIDE SEQUENCE</scope>
    <source>
        <strain evidence="3">cv. AKA8401</strain>
    </source>
</reference>
<protein>
    <submittedName>
        <fullName evidence="2">Uncharacterized protein</fullName>
    </submittedName>
</protein>
<gene>
    <name evidence="2" type="ORF">F383_00837</name>
</gene>
<dbReference type="EMBL" id="KN406836">
    <property type="protein sequence ID" value="KHG16733.1"/>
    <property type="molecule type" value="Genomic_DNA"/>
</dbReference>
<evidence type="ECO:0000256" key="1">
    <source>
        <dbReference type="SAM" id="Phobius"/>
    </source>
</evidence>
<evidence type="ECO:0000313" key="3">
    <source>
        <dbReference type="Proteomes" id="UP000032142"/>
    </source>
</evidence>
<sequence>MMPIVCSVKIDFYGLTSLLFLSCILAFLSP</sequence>
<keyword evidence="3" id="KW-1185">Reference proteome</keyword>
<keyword evidence="1" id="KW-0472">Membrane</keyword>